<dbReference type="STRING" id="658196.A0A397TRH2"/>
<evidence type="ECO:0008006" key="10">
    <source>
        <dbReference type="Google" id="ProtNLM"/>
    </source>
</evidence>
<dbReference type="OrthoDB" id="2317211at2759"/>
<dbReference type="GO" id="GO:0005743">
    <property type="term" value="C:mitochondrial inner membrane"/>
    <property type="evidence" value="ECO:0007669"/>
    <property type="project" value="UniProtKB-SubCell"/>
</dbReference>
<evidence type="ECO:0000256" key="6">
    <source>
        <dbReference type="ARBA" id="ARBA00023136"/>
    </source>
</evidence>
<organism evidence="8 9">
    <name type="scientific">Glomus cerebriforme</name>
    <dbReference type="NCBI Taxonomy" id="658196"/>
    <lineage>
        <taxon>Eukaryota</taxon>
        <taxon>Fungi</taxon>
        <taxon>Fungi incertae sedis</taxon>
        <taxon>Mucoromycota</taxon>
        <taxon>Glomeromycotina</taxon>
        <taxon>Glomeromycetes</taxon>
        <taxon>Glomerales</taxon>
        <taxon>Glomeraceae</taxon>
        <taxon>Glomus</taxon>
    </lineage>
</organism>
<evidence type="ECO:0000313" key="9">
    <source>
        <dbReference type="Proteomes" id="UP000265703"/>
    </source>
</evidence>
<keyword evidence="4 7" id="KW-1133">Transmembrane helix</keyword>
<keyword evidence="3" id="KW-0999">Mitochondrion inner membrane</keyword>
<name>A0A397TRH2_9GLOM</name>
<evidence type="ECO:0000256" key="1">
    <source>
        <dbReference type="ARBA" id="ARBA00004273"/>
    </source>
</evidence>
<evidence type="ECO:0000256" key="4">
    <source>
        <dbReference type="ARBA" id="ARBA00022989"/>
    </source>
</evidence>
<dbReference type="PANTHER" id="PTHR28264">
    <property type="entry name" value="CYTOCHROME C OXIDASE SUBUNIT 7A"/>
    <property type="match status" value="1"/>
</dbReference>
<evidence type="ECO:0000256" key="3">
    <source>
        <dbReference type="ARBA" id="ARBA00022792"/>
    </source>
</evidence>
<dbReference type="EMBL" id="QKYT01000007">
    <property type="protein sequence ID" value="RIA99067.1"/>
    <property type="molecule type" value="Genomic_DNA"/>
</dbReference>
<dbReference type="Proteomes" id="UP000265703">
    <property type="component" value="Unassembled WGS sequence"/>
</dbReference>
<protein>
    <recommendedName>
        <fullName evidence="10">Cytochrome c oxidase polypeptide VIIA</fullName>
    </recommendedName>
</protein>
<proteinExistence type="predicted"/>
<evidence type="ECO:0000256" key="5">
    <source>
        <dbReference type="ARBA" id="ARBA00023128"/>
    </source>
</evidence>
<dbReference type="GO" id="GO:0006123">
    <property type="term" value="P:mitochondrial electron transport, cytochrome c to oxygen"/>
    <property type="evidence" value="ECO:0007669"/>
    <property type="project" value="TreeGrafter"/>
</dbReference>
<dbReference type="AlphaFoldDB" id="A0A397TRH2"/>
<dbReference type="PANTHER" id="PTHR28264:SF1">
    <property type="entry name" value="CYTOCHROME C OXIDASE SUBUNIT 6C"/>
    <property type="match status" value="1"/>
</dbReference>
<comment type="subcellular location">
    <subcellularLocation>
        <location evidence="1">Mitochondrion inner membrane</location>
    </subcellularLocation>
</comment>
<evidence type="ECO:0000313" key="8">
    <source>
        <dbReference type="EMBL" id="RIA99067.1"/>
    </source>
</evidence>
<dbReference type="CDD" id="cd22888">
    <property type="entry name" value="CcO_VIIa_fungal"/>
    <property type="match status" value="1"/>
</dbReference>
<keyword evidence="2 7" id="KW-0812">Transmembrane</keyword>
<reference evidence="8 9" key="1">
    <citation type="submission" date="2018-06" db="EMBL/GenBank/DDBJ databases">
        <title>Comparative genomics reveals the genomic features of Rhizophagus irregularis, R. cerebriforme, R. diaphanum and Gigaspora rosea, and their symbiotic lifestyle signature.</title>
        <authorList>
            <person name="Morin E."/>
            <person name="San Clemente H."/>
            <person name="Chen E.C.H."/>
            <person name="De La Providencia I."/>
            <person name="Hainaut M."/>
            <person name="Kuo A."/>
            <person name="Kohler A."/>
            <person name="Murat C."/>
            <person name="Tang N."/>
            <person name="Roy S."/>
            <person name="Loubradou J."/>
            <person name="Henrissat B."/>
            <person name="Grigoriev I.V."/>
            <person name="Corradi N."/>
            <person name="Roux C."/>
            <person name="Martin F.M."/>
        </authorList>
    </citation>
    <scope>NUCLEOTIDE SEQUENCE [LARGE SCALE GENOMIC DNA]</scope>
    <source>
        <strain evidence="8 9">DAOM 227022</strain>
    </source>
</reference>
<accession>A0A397TRH2</accession>
<keyword evidence="5" id="KW-0496">Mitochondrion</keyword>
<gene>
    <name evidence="8" type="ORF">C1645_747883</name>
</gene>
<evidence type="ECO:0000256" key="2">
    <source>
        <dbReference type="ARBA" id="ARBA00022692"/>
    </source>
</evidence>
<evidence type="ECO:0000256" key="7">
    <source>
        <dbReference type="SAM" id="Phobius"/>
    </source>
</evidence>
<comment type="caution">
    <text evidence="8">The sequence shown here is derived from an EMBL/GenBank/DDBJ whole genome shotgun (WGS) entry which is preliminary data.</text>
</comment>
<dbReference type="GO" id="GO:0004129">
    <property type="term" value="F:cytochrome-c oxidase activity"/>
    <property type="evidence" value="ECO:0007669"/>
    <property type="project" value="TreeGrafter"/>
</dbReference>
<sequence length="76" mass="8643">MSLTVQIFCSFCTKIKKMAIAPITGKLRKTLITDITIAFGLGIGGAYAYWYGSYLPSIRQRDNYYAKLAREKQQKQ</sequence>
<feature type="transmembrane region" description="Helical" evidence="7">
    <location>
        <begin position="31"/>
        <end position="50"/>
    </location>
</feature>
<keyword evidence="6 7" id="KW-0472">Membrane</keyword>
<keyword evidence="9" id="KW-1185">Reference proteome</keyword>